<name>A0A4Q7P4D9_9BACT</name>
<dbReference type="AlphaFoldDB" id="A0A4Q7P4D9"/>
<accession>A0A4Q7P4D9</accession>
<sequence>MEDAIRLAELYEVDVQELIAVAPSVQFTQENHKKTNGNGQISVLVDLDGSPNSLENSISRLKKSMT</sequence>
<reference evidence="1 2" key="1">
    <citation type="submission" date="2019-02" db="EMBL/GenBank/DDBJ databases">
        <title>Genomic Encyclopedia of Archaeal and Bacterial Type Strains, Phase II (KMG-II): from individual species to whole genera.</title>
        <authorList>
            <person name="Goeker M."/>
        </authorList>
    </citation>
    <scope>NUCLEOTIDE SEQUENCE [LARGE SCALE GENOMIC DNA]</scope>
    <source>
        <strain evidence="1 2">DSM 21411</strain>
    </source>
</reference>
<protein>
    <submittedName>
        <fullName evidence="1">Uncharacterized protein</fullName>
    </submittedName>
</protein>
<keyword evidence="2" id="KW-1185">Reference proteome</keyword>
<dbReference type="RefSeq" id="WP_207226820.1">
    <property type="nucleotide sequence ID" value="NZ_SGXG01000001.1"/>
</dbReference>
<proteinExistence type="predicted"/>
<evidence type="ECO:0000313" key="2">
    <source>
        <dbReference type="Proteomes" id="UP000292209"/>
    </source>
</evidence>
<evidence type="ECO:0000313" key="1">
    <source>
        <dbReference type="EMBL" id="RZS94715.1"/>
    </source>
</evidence>
<gene>
    <name evidence="1" type="ORF">BC751_0222</name>
</gene>
<comment type="caution">
    <text evidence="1">The sequence shown here is derived from an EMBL/GenBank/DDBJ whole genome shotgun (WGS) entry which is preliminary data.</text>
</comment>
<dbReference type="EMBL" id="SGXG01000001">
    <property type="protein sequence ID" value="RZS94715.1"/>
    <property type="molecule type" value="Genomic_DNA"/>
</dbReference>
<dbReference type="Proteomes" id="UP000292209">
    <property type="component" value="Unassembled WGS sequence"/>
</dbReference>
<organism evidence="1 2">
    <name type="scientific">Cecembia calidifontis</name>
    <dbReference type="NCBI Taxonomy" id="1187080"/>
    <lineage>
        <taxon>Bacteria</taxon>
        <taxon>Pseudomonadati</taxon>
        <taxon>Bacteroidota</taxon>
        <taxon>Cytophagia</taxon>
        <taxon>Cytophagales</taxon>
        <taxon>Cyclobacteriaceae</taxon>
        <taxon>Cecembia</taxon>
    </lineage>
</organism>